<accession>A0A4R6XQI1</accession>
<keyword evidence="3" id="KW-1185">Reference proteome</keyword>
<reference evidence="2 3" key="1">
    <citation type="submission" date="2019-03" db="EMBL/GenBank/DDBJ databases">
        <title>Genomic Encyclopedia of Type Strains, Phase IV (KMG-IV): sequencing the most valuable type-strain genomes for metagenomic binning, comparative biology and taxonomic classification.</title>
        <authorList>
            <person name="Goeker M."/>
        </authorList>
    </citation>
    <scope>NUCLEOTIDE SEQUENCE [LARGE SCALE GENOMIC DNA]</scope>
    <source>
        <strain evidence="2 3">DSM 25488</strain>
    </source>
</reference>
<feature type="transmembrane region" description="Helical" evidence="1">
    <location>
        <begin position="34"/>
        <end position="52"/>
    </location>
</feature>
<proteinExistence type="predicted"/>
<gene>
    <name evidence="2" type="ORF">C8D91_1443</name>
</gene>
<keyword evidence="1" id="KW-1133">Transmembrane helix</keyword>
<protein>
    <submittedName>
        <fullName evidence="2">Uncharacterized protein</fullName>
    </submittedName>
</protein>
<dbReference type="AlphaFoldDB" id="A0A4R6XQI1"/>
<dbReference type="Proteomes" id="UP000295724">
    <property type="component" value="Unassembled WGS sequence"/>
</dbReference>
<evidence type="ECO:0000256" key="1">
    <source>
        <dbReference type="SAM" id="Phobius"/>
    </source>
</evidence>
<keyword evidence="1" id="KW-0812">Transmembrane</keyword>
<feature type="transmembrane region" description="Helical" evidence="1">
    <location>
        <begin position="72"/>
        <end position="92"/>
    </location>
</feature>
<keyword evidence="1" id="KW-0472">Membrane</keyword>
<dbReference type="EMBL" id="SNZB01000003">
    <property type="protein sequence ID" value="TDR20470.1"/>
    <property type="molecule type" value="Genomic_DNA"/>
</dbReference>
<dbReference type="RefSeq" id="WP_099018315.1">
    <property type="nucleotide sequence ID" value="NZ_NIHB01000001.1"/>
</dbReference>
<evidence type="ECO:0000313" key="2">
    <source>
        <dbReference type="EMBL" id="TDR20470.1"/>
    </source>
</evidence>
<sequence>MEEKKEKRSVIVIAGTIGAILFSLIAAFSGNPEFLAGVVIFISIIFLEKYFITPYDVREKLSVFINNHQKPINYISFSMFLFLIIMIIVFRFK</sequence>
<evidence type="ECO:0000313" key="3">
    <source>
        <dbReference type="Proteomes" id="UP000295724"/>
    </source>
</evidence>
<feature type="transmembrane region" description="Helical" evidence="1">
    <location>
        <begin position="9"/>
        <end position="28"/>
    </location>
</feature>
<organism evidence="2 3">
    <name type="scientific">Marinicella litoralis</name>
    <dbReference type="NCBI Taxonomy" id="644220"/>
    <lineage>
        <taxon>Bacteria</taxon>
        <taxon>Pseudomonadati</taxon>
        <taxon>Pseudomonadota</taxon>
        <taxon>Gammaproteobacteria</taxon>
        <taxon>Lysobacterales</taxon>
        <taxon>Marinicellaceae</taxon>
        <taxon>Marinicella</taxon>
    </lineage>
</organism>
<name>A0A4R6XQI1_9GAMM</name>
<comment type="caution">
    <text evidence="2">The sequence shown here is derived from an EMBL/GenBank/DDBJ whole genome shotgun (WGS) entry which is preliminary data.</text>
</comment>